<reference evidence="1 2" key="1">
    <citation type="submission" date="2018-04" db="EMBL/GenBank/DDBJ databases">
        <title>Pedobacter chongqingensis sp. nov., isolated from a rottenly hemp rope.</title>
        <authorList>
            <person name="Cai Y."/>
        </authorList>
    </citation>
    <scope>NUCLEOTIDE SEQUENCE [LARGE SCALE GENOMIC DNA]</scope>
    <source>
        <strain evidence="1 2">FJ4-8</strain>
    </source>
</reference>
<name>A0A2U2PA49_9SPHI</name>
<dbReference type="SUPFAM" id="SSF51197">
    <property type="entry name" value="Clavaminate synthase-like"/>
    <property type="match status" value="1"/>
</dbReference>
<dbReference type="PANTHER" id="PTHR34986:SF1">
    <property type="entry name" value="PROTEIN YIAL"/>
    <property type="match status" value="1"/>
</dbReference>
<dbReference type="GO" id="GO:0005829">
    <property type="term" value="C:cytosol"/>
    <property type="evidence" value="ECO:0007669"/>
    <property type="project" value="TreeGrafter"/>
</dbReference>
<gene>
    <name evidence="1" type="ORF">DDR33_23040</name>
</gene>
<dbReference type="Proteomes" id="UP000245647">
    <property type="component" value="Unassembled WGS sequence"/>
</dbReference>
<dbReference type="Gene3D" id="2.60.120.370">
    <property type="entry name" value="YhcH/YjgK/YiaL"/>
    <property type="match status" value="1"/>
</dbReference>
<evidence type="ECO:0000313" key="1">
    <source>
        <dbReference type="EMBL" id="PWG78257.1"/>
    </source>
</evidence>
<protein>
    <submittedName>
        <fullName evidence="1">YhcH/YjgK/YiaL family protein</fullName>
    </submittedName>
</protein>
<dbReference type="RefSeq" id="WP_109418160.1">
    <property type="nucleotide sequence ID" value="NZ_QEAS01000028.1"/>
</dbReference>
<dbReference type="NCBIfam" id="TIGR00022">
    <property type="entry name" value="YhcH/YjgK/YiaL family protein"/>
    <property type="match status" value="1"/>
</dbReference>
<comment type="caution">
    <text evidence="1">The sequence shown here is derived from an EMBL/GenBank/DDBJ whole genome shotgun (WGS) entry which is preliminary data.</text>
</comment>
<proteinExistence type="predicted"/>
<dbReference type="AlphaFoldDB" id="A0A2U2PA49"/>
<evidence type="ECO:0000313" key="2">
    <source>
        <dbReference type="Proteomes" id="UP000245647"/>
    </source>
</evidence>
<dbReference type="Pfam" id="PF04074">
    <property type="entry name" value="DUF386"/>
    <property type="match status" value="1"/>
</dbReference>
<accession>A0A2U2PA49</accession>
<dbReference type="InterPro" id="IPR004375">
    <property type="entry name" value="NanQ/TabA/YiaL"/>
</dbReference>
<dbReference type="OrthoDB" id="9792756at2"/>
<sequence>MIIDSLENAGKYTSVHPSFAKAFEYLNSQDLAALEPGKFVIEEGTLNAAVSAKEGVKTEDAKFEAHNNFIDIQVCISGKEKMGWSTRSQCTNPVAEYNPEKDVIFFNDTPGMYFELLPGQFAIFFPEDAHAPMIGEGVIKKLVVKVKKA</sequence>
<keyword evidence="2" id="KW-1185">Reference proteome</keyword>
<organism evidence="1 2">
    <name type="scientific">Pararcticibacter amylolyticus</name>
    <dbReference type="NCBI Taxonomy" id="2173175"/>
    <lineage>
        <taxon>Bacteria</taxon>
        <taxon>Pseudomonadati</taxon>
        <taxon>Bacteroidota</taxon>
        <taxon>Sphingobacteriia</taxon>
        <taxon>Sphingobacteriales</taxon>
        <taxon>Sphingobacteriaceae</taxon>
        <taxon>Pararcticibacter</taxon>
    </lineage>
</organism>
<dbReference type="InterPro" id="IPR037012">
    <property type="entry name" value="NanQ/TabA/YiaL_sf"/>
</dbReference>
<dbReference type="EMBL" id="QEAS01000028">
    <property type="protein sequence ID" value="PWG78257.1"/>
    <property type="molecule type" value="Genomic_DNA"/>
</dbReference>
<dbReference type="PANTHER" id="PTHR34986">
    <property type="entry name" value="EVOLVED BETA-GALACTOSIDASE SUBUNIT BETA"/>
    <property type="match status" value="1"/>
</dbReference>